<keyword evidence="2" id="KW-0328">Glycosyltransferase</keyword>
<dbReference type="GO" id="GO:0080044">
    <property type="term" value="F:quercetin 7-O-glucosyltransferase activity"/>
    <property type="evidence" value="ECO:0007669"/>
    <property type="project" value="TreeGrafter"/>
</dbReference>
<dbReference type="Proteomes" id="UP000436088">
    <property type="component" value="Unassembled WGS sequence"/>
</dbReference>
<protein>
    <submittedName>
        <fullName evidence="3">Detected protein of confused Function</fullName>
    </submittedName>
</protein>
<dbReference type="SUPFAM" id="SSF53756">
    <property type="entry name" value="UDP-Glycosyltransferase/glycogen phosphorylase"/>
    <property type="match status" value="1"/>
</dbReference>
<accession>A0A6A3AH92</accession>
<evidence type="ECO:0000256" key="2">
    <source>
        <dbReference type="ARBA" id="ARBA00022676"/>
    </source>
</evidence>
<proteinExistence type="inferred from homology"/>
<dbReference type="Gene3D" id="3.40.50.2000">
    <property type="entry name" value="Glycogen Phosphorylase B"/>
    <property type="match status" value="1"/>
</dbReference>
<dbReference type="AlphaFoldDB" id="A0A6A3AH92"/>
<sequence length="256" mass="28579">MFQFAKRLLSKGVKAALVSTVFLANSSFSDSSISFDHHTISDGFDEGGFQQAADAETYLSTFCSVGSESLSALINKLGDPVDALVYDSLMPWALDVAKRFGIPSAAFFTQSCAVNSVYYHVWKGHLQLPLPRSGVYLPALPPLQVSELPSFVAIYGLYTAWLDVLVNQFSNVDEADWVFFNHFYELETEVMDWMSKLWNVMTVGPTIPSMYLDKRVQNNKDYGMNIFDPNSKACMSWLSGKPKGSWCTYHSEASHP</sequence>
<dbReference type="PANTHER" id="PTHR11926">
    <property type="entry name" value="GLUCOSYL/GLUCURONOSYL TRANSFERASES"/>
    <property type="match status" value="1"/>
</dbReference>
<dbReference type="GO" id="GO:0080043">
    <property type="term" value="F:quercetin 3-O-glucosyltransferase activity"/>
    <property type="evidence" value="ECO:0007669"/>
    <property type="project" value="TreeGrafter"/>
</dbReference>
<comment type="caution">
    <text evidence="3">The sequence shown here is derived from an EMBL/GenBank/DDBJ whole genome shotgun (WGS) entry which is preliminary data.</text>
</comment>
<keyword evidence="4" id="KW-1185">Reference proteome</keyword>
<evidence type="ECO:0000313" key="3">
    <source>
        <dbReference type="EMBL" id="KAE8703951.1"/>
    </source>
</evidence>
<comment type="similarity">
    <text evidence="1">Belongs to the UDP-glycosyltransferase family.</text>
</comment>
<name>A0A6A3AH92_HIBSY</name>
<organism evidence="3 4">
    <name type="scientific">Hibiscus syriacus</name>
    <name type="common">Rose of Sharon</name>
    <dbReference type="NCBI Taxonomy" id="106335"/>
    <lineage>
        <taxon>Eukaryota</taxon>
        <taxon>Viridiplantae</taxon>
        <taxon>Streptophyta</taxon>
        <taxon>Embryophyta</taxon>
        <taxon>Tracheophyta</taxon>
        <taxon>Spermatophyta</taxon>
        <taxon>Magnoliopsida</taxon>
        <taxon>eudicotyledons</taxon>
        <taxon>Gunneridae</taxon>
        <taxon>Pentapetalae</taxon>
        <taxon>rosids</taxon>
        <taxon>malvids</taxon>
        <taxon>Malvales</taxon>
        <taxon>Malvaceae</taxon>
        <taxon>Malvoideae</taxon>
        <taxon>Hibiscus</taxon>
    </lineage>
</organism>
<reference evidence="3" key="1">
    <citation type="submission" date="2019-09" db="EMBL/GenBank/DDBJ databases">
        <title>Draft genome information of white flower Hibiscus syriacus.</title>
        <authorList>
            <person name="Kim Y.-M."/>
        </authorList>
    </citation>
    <scope>NUCLEOTIDE SEQUENCE [LARGE SCALE GENOMIC DNA]</scope>
    <source>
        <strain evidence="3">YM2019G1</strain>
    </source>
</reference>
<evidence type="ECO:0000256" key="1">
    <source>
        <dbReference type="ARBA" id="ARBA00009995"/>
    </source>
</evidence>
<evidence type="ECO:0000313" key="4">
    <source>
        <dbReference type="Proteomes" id="UP000436088"/>
    </source>
</evidence>
<keyword evidence="2" id="KW-0808">Transferase</keyword>
<dbReference type="EMBL" id="VEPZ02000996">
    <property type="protein sequence ID" value="KAE8703951.1"/>
    <property type="molecule type" value="Genomic_DNA"/>
</dbReference>
<gene>
    <name evidence="3" type="ORF">F3Y22_tig00110462pilonHSYRG00401</name>
</gene>
<dbReference type="PANTHER" id="PTHR11926:SF1509">
    <property type="entry name" value="UDP-GLYCOSYLTRANSFERASE 74G1-LIKE"/>
    <property type="match status" value="1"/>
</dbReference>